<accession>A0ABV4CEN8</accession>
<evidence type="ECO:0000313" key="3">
    <source>
        <dbReference type="EMBL" id="MEY8038948.1"/>
    </source>
</evidence>
<evidence type="ECO:0000259" key="2">
    <source>
        <dbReference type="SMART" id="SM00867"/>
    </source>
</evidence>
<comment type="caution">
    <text evidence="3">The sequence shown here is derived from an EMBL/GenBank/DDBJ whole genome shotgun (WGS) entry which is preliminary data.</text>
</comment>
<feature type="domain" description="Lipid/polyisoprenoid-binding YceI-like" evidence="2">
    <location>
        <begin position="13"/>
        <end position="182"/>
    </location>
</feature>
<dbReference type="EMBL" id="JBGEHV010000007">
    <property type="protein sequence ID" value="MEY8038948.1"/>
    <property type="molecule type" value="Genomic_DNA"/>
</dbReference>
<dbReference type="SMART" id="SM00867">
    <property type="entry name" value="YceI"/>
    <property type="match status" value="1"/>
</dbReference>
<organism evidence="3 4">
    <name type="scientific">Saccharopolyspora cebuensis</name>
    <dbReference type="NCBI Taxonomy" id="418759"/>
    <lineage>
        <taxon>Bacteria</taxon>
        <taxon>Bacillati</taxon>
        <taxon>Actinomycetota</taxon>
        <taxon>Actinomycetes</taxon>
        <taxon>Pseudonocardiales</taxon>
        <taxon>Pseudonocardiaceae</taxon>
        <taxon>Saccharopolyspora</taxon>
    </lineage>
</organism>
<gene>
    <name evidence="3" type="ORF">AB8O55_06035</name>
</gene>
<comment type="similarity">
    <text evidence="1">Belongs to the UPF0312 family.</text>
</comment>
<protein>
    <submittedName>
        <fullName evidence="3">YceI family protein</fullName>
    </submittedName>
</protein>
<dbReference type="SUPFAM" id="SSF101874">
    <property type="entry name" value="YceI-like"/>
    <property type="match status" value="1"/>
</dbReference>
<reference evidence="3 4" key="1">
    <citation type="submission" date="2024-08" db="EMBL/GenBank/DDBJ databases">
        <title>Genome mining of Saccharopolyspora cebuensis PGLac3 from Nigerian medicinal plant.</title>
        <authorList>
            <person name="Ezeobiora C.E."/>
            <person name="Igbokwe N.H."/>
            <person name="Amin D.H."/>
            <person name="Mendie U.E."/>
        </authorList>
    </citation>
    <scope>NUCLEOTIDE SEQUENCE [LARGE SCALE GENOMIC DNA]</scope>
    <source>
        <strain evidence="3 4">PGLac3</strain>
    </source>
</reference>
<dbReference type="Pfam" id="PF04264">
    <property type="entry name" value="YceI"/>
    <property type="match status" value="1"/>
</dbReference>
<keyword evidence="4" id="KW-1185">Reference proteome</keyword>
<name>A0ABV4CEN8_9PSEU</name>
<evidence type="ECO:0000313" key="4">
    <source>
        <dbReference type="Proteomes" id="UP001564626"/>
    </source>
</evidence>
<dbReference type="Proteomes" id="UP001564626">
    <property type="component" value="Unassembled WGS sequence"/>
</dbReference>
<sequence>MSRSSQPGELTGDYIIDPAHSRLGFVARHAMVTKVRGQFSDVEGDIHLDEASPRDSTATVRIKTASIDTAQQQRDDHLRSADFFDVETYPEIVFRIDAIEPKGGDLYAVSGELTIRDVAKPITFDLEFTGLAHDPMGNTRAGFEGSTQINRKDWGLTWNAAMDSGGFLVSEKVTLELDISAIKQ</sequence>
<dbReference type="Gene3D" id="2.40.128.110">
    <property type="entry name" value="Lipid/polyisoprenoid-binding, YceI-like"/>
    <property type="match status" value="1"/>
</dbReference>
<dbReference type="InterPro" id="IPR007372">
    <property type="entry name" value="Lipid/polyisoprenoid-bd_YceI"/>
</dbReference>
<evidence type="ECO:0000256" key="1">
    <source>
        <dbReference type="ARBA" id="ARBA00008812"/>
    </source>
</evidence>
<dbReference type="PANTHER" id="PTHR34406:SF1">
    <property type="entry name" value="PROTEIN YCEI"/>
    <property type="match status" value="1"/>
</dbReference>
<dbReference type="InterPro" id="IPR036761">
    <property type="entry name" value="TTHA0802/YceI-like_sf"/>
</dbReference>
<proteinExistence type="inferred from homology"/>
<dbReference type="PANTHER" id="PTHR34406">
    <property type="entry name" value="PROTEIN YCEI"/>
    <property type="match status" value="1"/>
</dbReference>
<dbReference type="RefSeq" id="WP_345366460.1">
    <property type="nucleotide sequence ID" value="NZ_BAABII010000016.1"/>
</dbReference>